<dbReference type="RefSeq" id="WP_264731328.1">
    <property type="nucleotide sequence ID" value="NZ_JAPDNR010000001.1"/>
</dbReference>
<dbReference type="Proteomes" id="UP001207742">
    <property type="component" value="Unassembled WGS sequence"/>
</dbReference>
<gene>
    <name evidence="2" type="ORF">OL497_14880</name>
</gene>
<proteinExistence type="predicted"/>
<evidence type="ECO:0000313" key="2">
    <source>
        <dbReference type="EMBL" id="MCW3485191.1"/>
    </source>
</evidence>
<protein>
    <recommendedName>
        <fullName evidence="4">Lipoprotein</fullName>
    </recommendedName>
</protein>
<sequence>MRQTIILPLLLCCLCSGCALLGFYTTDSEGNRVANKDAGISIPTNIKKKKRKIAPAMAFIEAIKDYRLRFHRFPQDLWSLENASDKSRNAFRYMKEMGFKKLELEYVYLDSMVIAFAHVPVYNQKIGTTTFDGMDVNGQFIFTYGKDSSFSYIKKLK</sequence>
<evidence type="ECO:0000256" key="1">
    <source>
        <dbReference type="SAM" id="SignalP"/>
    </source>
</evidence>
<name>A0ABT3IMJ0_9BACT</name>
<dbReference type="EMBL" id="JAPDNS010000001">
    <property type="protein sequence ID" value="MCW3485191.1"/>
    <property type="molecule type" value="Genomic_DNA"/>
</dbReference>
<organism evidence="2 3">
    <name type="scientific">Chitinophaga nivalis</name>
    <dbReference type="NCBI Taxonomy" id="2991709"/>
    <lineage>
        <taxon>Bacteria</taxon>
        <taxon>Pseudomonadati</taxon>
        <taxon>Bacteroidota</taxon>
        <taxon>Chitinophagia</taxon>
        <taxon>Chitinophagales</taxon>
        <taxon>Chitinophagaceae</taxon>
        <taxon>Chitinophaga</taxon>
    </lineage>
</organism>
<comment type="caution">
    <text evidence="2">The sequence shown here is derived from an EMBL/GenBank/DDBJ whole genome shotgun (WGS) entry which is preliminary data.</text>
</comment>
<keyword evidence="3" id="KW-1185">Reference proteome</keyword>
<reference evidence="2 3" key="1">
    <citation type="submission" date="2022-10" db="EMBL/GenBank/DDBJ databases">
        <title>Chitinophaga nivalis PC15 sp. nov., isolated from Pyeongchang county, South Korea.</title>
        <authorList>
            <person name="Trinh H.N."/>
        </authorList>
    </citation>
    <scope>NUCLEOTIDE SEQUENCE [LARGE SCALE GENOMIC DNA]</scope>
    <source>
        <strain evidence="2 3">PC14</strain>
    </source>
</reference>
<keyword evidence="1" id="KW-0732">Signal</keyword>
<accession>A0ABT3IMJ0</accession>
<feature type="chain" id="PRO_5046271091" description="Lipoprotein" evidence="1">
    <location>
        <begin position="22"/>
        <end position="157"/>
    </location>
</feature>
<evidence type="ECO:0000313" key="3">
    <source>
        <dbReference type="Proteomes" id="UP001207742"/>
    </source>
</evidence>
<evidence type="ECO:0008006" key="4">
    <source>
        <dbReference type="Google" id="ProtNLM"/>
    </source>
</evidence>
<feature type="signal peptide" evidence="1">
    <location>
        <begin position="1"/>
        <end position="21"/>
    </location>
</feature>